<evidence type="ECO:0000256" key="1">
    <source>
        <dbReference type="SAM" id="Phobius"/>
    </source>
</evidence>
<comment type="caution">
    <text evidence="2">The sequence shown here is derived from an EMBL/GenBank/DDBJ whole genome shotgun (WGS) entry which is preliminary data.</text>
</comment>
<organism evidence="2 3">
    <name type="scientific">Neolewinella lacunae</name>
    <dbReference type="NCBI Taxonomy" id="1517758"/>
    <lineage>
        <taxon>Bacteria</taxon>
        <taxon>Pseudomonadati</taxon>
        <taxon>Bacteroidota</taxon>
        <taxon>Saprospiria</taxon>
        <taxon>Saprospirales</taxon>
        <taxon>Lewinellaceae</taxon>
        <taxon>Neolewinella</taxon>
    </lineage>
</organism>
<name>A0A923T631_9BACT</name>
<keyword evidence="1" id="KW-0812">Transmembrane</keyword>
<keyword evidence="1" id="KW-1133">Transmembrane helix</keyword>
<feature type="transmembrane region" description="Helical" evidence="1">
    <location>
        <begin position="49"/>
        <end position="67"/>
    </location>
</feature>
<keyword evidence="1" id="KW-0472">Membrane</keyword>
<dbReference type="Proteomes" id="UP000650081">
    <property type="component" value="Unassembled WGS sequence"/>
</dbReference>
<proteinExistence type="predicted"/>
<dbReference type="AlphaFoldDB" id="A0A923T631"/>
<evidence type="ECO:0000313" key="2">
    <source>
        <dbReference type="EMBL" id="MBC6992980.1"/>
    </source>
</evidence>
<keyword evidence="3" id="KW-1185">Reference proteome</keyword>
<reference evidence="2" key="1">
    <citation type="submission" date="2020-08" db="EMBL/GenBank/DDBJ databases">
        <title>Lewinella bacteria from marine environments.</title>
        <authorList>
            <person name="Zhong Y."/>
        </authorList>
    </citation>
    <scope>NUCLEOTIDE SEQUENCE</scope>
    <source>
        <strain evidence="2">KCTC 42187</strain>
    </source>
</reference>
<sequence length="68" mass="6983">MRASQEINTPNNYRLTPAQRRLSAGSVGTAGLRKAANRSLLPPARKAEIAAAITGGLVILCVAAGLLA</sequence>
<dbReference type="EMBL" id="JACSIT010000048">
    <property type="protein sequence ID" value="MBC6992980.1"/>
    <property type="molecule type" value="Genomic_DNA"/>
</dbReference>
<dbReference type="RefSeq" id="WP_187465107.1">
    <property type="nucleotide sequence ID" value="NZ_JACSIT010000048.1"/>
</dbReference>
<accession>A0A923T631</accession>
<gene>
    <name evidence="2" type="ORF">H9S92_02275</name>
</gene>
<evidence type="ECO:0000313" key="3">
    <source>
        <dbReference type="Proteomes" id="UP000650081"/>
    </source>
</evidence>
<protein>
    <submittedName>
        <fullName evidence="2">Uncharacterized protein</fullName>
    </submittedName>
</protein>